<sequence>MRSTSSFSTVAAAAALIAPLASATTFNAASTINVAMYWGQGAYQAQLIETCKNPSIDIVNLAFLNAFPDQGPGNYPGSNFGNACGEEMYEVDGVKTMLRKNCPSIGPDIKACQEVYGKKVLLSLGGGWPTDYYLKSADSAKDFAEFVWAAFGPVTDSDLVPRAFGDAVVDGFDFDIESYMDPHPKNDAGDSMGEYQSQHYADMVNHLKSECFPRDGSKQYYISGAPQCITPDSHLADAIANSPFDFLFVQFYNTPQCSARAGYNHMSGGQFDISFDDWVNKVASGNPNRRIYLGLPASTAGLPPGSNPDYYLTPCEASKLIEKYMKLYPEAFGGVMLWEAQANINNVIEGKDYATWMKETLSTCQAGSALSFPETCSAATSTSSIASSTSSATATSDVASTTTSVTPTATAVSEDGACGAQNGRICAGSQFGDCCSEYGYCGSQEIYCGTGCNPLYGKCGMSSSSSSVESTATSSDASSTSSATTTSDVASSTSSATPTASAISEDGMCGAQNGRTCLGSEFGDCCSEYGFCGSQELWCGTGCNPLYGKCGMSSTTTSFESASSTSSASASSSYSDVMSSSYESSSSHITTSPTALTMPPATYTSTSSSESHSSEMAYDTTSSMVSSTGYPSHPTDYPSYPTGGSSDSGSTSSEVSSAPYGNATSSAEAHETSYHAYPTAGSSSVSSSVSSGASSMPYDGATTSATEPSHGTGYPSYPTAGSSSVHDGVSSEVSSAPYGNGTSSYPESYPTAGPSAPGYPTGSGSSHYGPVTTSPTTSAPAAPYTPTSLEVTTTVITTSYVDICPTGFTTVVTTYTTTVCPTTVSSATSSGAVPDGWTTTVTVCDVCGPEPTTVTLTKPAPPTTTPVDPVHGASSTITQMTTSTVYTTKVITVTACPASMPNCPAGSETTQTITSSVALYTTVCPVSSTPAAASSSMPHPPAVSSAAPSHPAPNTSAYAPSGSAYAPSNSPSAPSNSPFVPAQPGTETKTTTISQVTSYVTRVMTVHSASKSSSADASSSPAAPVGGSSSAPAYPNKPDHGSASGVTPIPVTSTHVRTMMVSVVPVPASEYYAKNGTGAAPTGKGAHGAGFHEMPAGTGTGMPVGGTATRHASPAQFTGAASRAGMGMGVGAIAAVAGLFML</sequence>
<evidence type="ECO:0000313" key="1">
    <source>
        <dbReference type="EMBL" id="KAJ9641417.1"/>
    </source>
</evidence>
<reference evidence="1" key="1">
    <citation type="submission" date="2022-10" db="EMBL/GenBank/DDBJ databases">
        <title>Culturing micro-colonial fungi from biological soil crusts in the Mojave desert and describing Neophaeococcomyces mojavensis, and introducing the new genera and species Taxawa tesnikishii.</title>
        <authorList>
            <person name="Kurbessoian T."/>
            <person name="Stajich J.E."/>
        </authorList>
    </citation>
    <scope>NUCLEOTIDE SEQUENCE</scope>
    <source>
        <strain evidence="1">JES_115</strain>
    </source>
</reference>
<gene>
    <name evidence="1" type="ORF">H2199_005387</name>
</gene>
<name>A0ACC2Z2G3_9PEZI</name>
<accession>A0ACC2Z2G3</accession>
<dbReference type="Proteomes" id="UP001172680">
    <property type="component" value="Unassembled WGS sequence"/>
</dbReference>
<protein>
    <submittedName>
        <fullName evidence="1">Uncharacterized protein</fullName>
    </submittedName>
</protein>
<proteinExistence type="predicted"/>
<organism evidence="1 2">
    <name type="scientific">Coniosporium tulheliwenetii</name>
    <dbReference type="NCBI Taxonomy" id="3383036"/>
    <lineage>
        <taxon>Eukaryota</taxon>
        <taxon>Fungi</taxon>
        <taxon>Dikarya</taxon>
        <taxon>Ascomycota</taxon>
        <taxon>Pezizomycotina</taxon>
        <taxon>Dothideomycetes</taxon>
        <taxon>Dothideomycetes incertae sedis</taxon>
        <taxon>Coniosporium</taxon>
    </lineage>
</organism>
<keyword evidence="2" id="KW-1185">Reference proteome</keyword>
<comment type="caution">
    <text evidence="1">The sequence shown here is derived from an EMBL/GenBank/DDBJ whole genome shotgun (WGS) entry which is preliminary data.</text>
</comment>
<evidence type="ECO:0000313" key="2">
    <source>
        <dbReference type="Proteomes" id="UP001172680"/>
    </source>
</evidence>
<dbReference type="EMBL" id="JAPDRP010000015">
    <property type="protein sequence ID" value="KAJ9641417.1"/>
    <property type="molecule type" value="Genomic_DNA"/>
</dbReference>